<organism evidence="1 2">
    <name type="scientific">Aphanizomenon flos-aquae LD13</name>
    <dbReference type="NCBI Taxonomy" id="1710894"/>
    <lineage>
        <taxon>Bacteria</taxon>
        <taxon>Bacillati</taxon>
        <taxon>Cyanobacteriota</taxon>
        <taxon>Cyanophyceae</taxon>
        <taxon>Nostocales</taxon>
        <taxon>Aphanizomenonaceae</taxon>
        <taxon>Aphanizomenon</taxon>
    </lineage>
</organism>
<dbReference type="PATRIC" id="fig|1710894.3.peg.332"/>
<dbReference type="EMBL" id="LJOY01000004">
    <property type="protein sequence ID" value="OBQ27041.1"/>
    <property type="molecule type" value="Genomic_DNA"/>
</dbReference>
<evidence type="ECO:0000313" key="2">
    <source>
        <dbReference type="Proteomes" id="UP000092382"/>
    </source>
</evidence>
<comment type="caution">
    <text evidence="1">The sequence shown here is derived from an EMBL/GenBank/DDBJ whole genome shotgun (WGS) entry which is preliminary data.</text>
</comment>
<proteinExistence type="predicted"/>
<dbReference type="AlphaFoldDB" id="A0A1B7W183"/>
<gene>
    <name evidence="1" type="ORF">AN481_02020</name>
</gene>
<accession>A0A1B7W183</accession>
<protein>
    <submittedName>
        <fullName evidence="1">Uncharacterized protein</fullName>
    </submittedName>
</protein>
<evidence type="ECO:0000313" key="1">
    <source>
        <dbReference type="EMBL" id="OBQ27041.1"/>
    </source>
</evidence>
<reference evidence="1 2" key="1">
    <citation type="submission" date="2015-09" db="EMBL/GenBank/DDBJ databases">
        <title>Whole genome shotgun sequence assembly of Aphanizomenon flos-aquae UKL13.</title>
        <authorList>
            <person name="Driscoll C."/>
        </authorList>
    </citation>
    <scope>NUCLEOTIDE SEQUENCE [LARGE SCALE GENOMIC DNA]</scope>
    <source>
        <strain evidence="1">MDT13</strain>
    </source>
</reference>
<name>A0A1B7W183_APHFL</name>
<dbReference type="Proteomes" id="UP000092382">
    <property type="component" value="Unassembled WGS sequence"/>
</dbReference>
<sequence length="67" mass="7599">MKIQIENKIVTIKGQLKEEVVLDASLKPATKLTVYPRLFKVSQCLIATFDIVAQIWQKPSYKGLVSH</sequence>